<reference evidence="1" key="1">
    <citation type="submission" date="2022-08" db="EMBL/GenBank/DDBJ databases">
        <title>Genome Sequence of Fusarium decemcellulare.</title>
        <authorList>
            <person name="Buettner E."/>
        </authorList>
    </citation>
    <scope>NUCLEOTIDE SEQUENCE</scope>
    <source>
        <strain evidence="1">Babe19</strain>
    </source>
</reference>
<accession>A0ACC1T0T3</accession>
<keyword evidence="2" id="KW-1185">Reference proteome</keyword>
<sequence>MASTSKEDKDISMAPDIEDTDLYLADNDSDNDDVLENPDEMDEGDDVEYVRNTPGPDYFVDFDPCGWDVDYYGYDFEGNIRNRREIEATRIYYEARDEEVAAAVAAATAAYEAEAAALASGVEIPADTPYGVEVDDDMDYGPEVVSDTAYEGEAARLEAASPTEAASRGQPAPEAEIASITELGTVTEIVSEAEIASSTGLAAETEVAPEAEIEVVPETEVAPEVEIVPETEVAPEVEIVPGIEVAADTAENQTATQEGEIRTPATPPIVIEISSDESSSDDGSDEDMLRIQPKDIKAAPQPDIVSKISVENSRDTNSNLEQEVDISNINLSEDFDFGPYPRESANSLGLEDEEEYVQPLPESFMDIDPCGCDVDLYGYDYYESVRQIREMEAEINREIDDNRGREEDLNSSNFTTSSFEPIDTTKEDVGMRDNSEISSSSEIRTTPTLASAMNSPIQPSS</sequence>
<comment type="caution">
    <text evidence="1">The sequence shown here is derived from an EMBL/GenBank/DDBJ whole genome shotgun (WGS) entry which is preliminary data.</text>
</comment>
<dbReference type="EMBL" id="JANRMS010000001">
    <property type="protein sequence ID" value="KAJ3550396.1"/>
    <property type="molecule type" value="Genomic_DNA"/>
</dbReference>
<name>A0ACC1T0T3_9HYPO</name>
<evidence type="ECO:0000313" key="1">
    <source>
        <dbReference type="EMBL" id="KAJ3550396.1"/>
    </source>
</evidence>
<gene>
    <name evidence="1" type="ORF">NM208_g2</name>
</gene>
<proteinExistence type="predicted"/>
<protein>
    <submittedName>
        <fullName evidence="1">Uncharacterized protein</fullName>
    </submittedName>
</protein>
<evidence type="ECO:0000313" key="2">
    <source>
        <dbReference type="Proteomes" id="UP001148629"/>
    </source>
</evidence>
<organism evidence="1 2">
    <name type="scientific">Fusarium decemcellulare</name>
    <dbReference type="NCBI Taxonomy" id="57161"/>
    <lineage>
        <taxon>Eukaryota</taxon>
        <taxon>Fungi</taxon>
        <taxon>Dikarya</taxon>
        <taxon>Ascomycota</taxon>
        <taxon>Pezizomycotina</taxon>
        <taxon>Sordariomycetes</taxon>
        <taxon>Hypocreomycetidae</taxon>
        <taxon>Hypocreales</taxon>
        <taxon>Nectriaceae</taxon>
        <taxon>Fusarium</taxon>
        <taxon>Fusarium decemcellulare species complex</taxon>
    </lineage>
</organism>
<dbReference type="Proteomes" id="UP001148629">
    <property type="component" value="Unassembled WGS sequence"/>
</dbReference>